<name>M4C379_HYAAE</name>
<sequence>MCKIFDIVVAKQAAPGAPGASQGPPQERWATRKAAQKLVMVLVMSTRRGLTNRVVPIRPQPGLTQRCENVPDAPPHPFRCFSILWETDRKECLSVRGYVDDTPACARIKEIVGPPSRWPLPRPVSDQLFPQ</sequence>
<reference evidence="2" key="1">
    <citation type="journal article" date="2010" name="Science">
        <title>Signatures of adaptation to obligate biotrophy in the Hyaloperonospora arabidopsidis genome.</title>
        <authorList>
            <person name="Baxter L."/>
            <person name="Tripathy S."/>
            <person name="Ishaque N."/>
            <person name="Boot N."/>
            <person name="Cabral A."/>
            <person name="Kemen E."/>
            <person name="Thines M."/>
            <person name="Ah-Fong A."/>
            <person name="Anderson R."/>
            <person name="Badejoko W."/>
            <person name="Bittner-Eddy P."/>
            <person name="Boore J.L."/>
            <person name="Chibucos M.C."/>
            <person name="Coates M."/>
            <person name="Dehal P."/>
            <person name="Delehaunty K."/>
            <person name="Dong S."/>
            <person name="Downton P."/>
            <person name="Dumas B."/>
            <person name="Fabro G."/>
            <person name="Fronick C."/>
            <person name="Fuerstenberg S.I."/>
            <person name="Fulton L."/>
            <person name="Gaulin E."/>
            <person name="Govers F."/>
            <person name="Hughes L."/>
            <person name="Humphray S."/>
            <person name="Jiang R.H."/>
            <person name="Judelson H."/>
            <person name="Kamoun S."/>
            <person name="Kyung K."/>
            <person name="Meijer H."/>
            <person name="Minx P."/>
            <person name="Morris P."/>
            <person name="Nelson J."/>
            <person name="Phuntumart V."/>
            <person name="Qutob D."/>
            <person name="Rehmany A."/>
            <person name="Rougon-Cardoso A."/>
            <person name="Ryden P."/>
            <person name="Torto-Alalibo T."/>
            <person name="Studholme D."/>
            <person name="Wang Y."/>
            <person name="Win J."/>
            <person name="Wood J."/>
            <person name="Clifton S.W."/>
            <person name="Rogers J."/>
            <person name="Van den Ackerveken G."/>
            <person name="Jones J.D."/>
            <person name="McDowell J.M."/>
            <person name="Beynon J."/>
            <person name="Tyler B.M."/>
        </authorList>
    </citation>
    <scope>NUCLEOTIDE SEQUENCE [LARGE SCALE GENOMIC DNA]</scope>
    <source>
        <strain evidence="2">Emoy2</strain>
    </source>
</reference>
<proteinExistence type="predicted"/>
<organism evidence="1 2">
    <name type="scientific">Hyaloperonospora arabidopsidis (strain Emoy2)</name>
    <name type="common">Downy mildew agent</name>
    <name type="synonym">Peronospora arabidopsidis</name>
    <dbReference type="NCBI Taxonomy" id="559515"/>
    <lineage>
        <taxon>Eukaryota</taxon>
        <taxon>Sar</taxon>
        <taxon>Stramenopiles</taxon>
        <taxon>Oomycota</taxon>
        <taxon>Peronosporomycetes</taxon>
        <taxon>Peronosporales</taxon>
        <taxon>Peronosporaceae</taxon>
        <taxon>Hyaloperonospora</taxon>
    </lineage>
</organism>
<accession>M4C379</accession>
<dbReference type="HOGENOM" id="CLU_1931590_0_0_1"/>
<protein>
    <submittedName>
        <fullName evidence="1">Uncharacterized protein</fullName>
    </submittedName>
</protein>
<dbReference type="AlphaFoldDB" id="M4C379"/>
<dbReference type="InParanoid" id="M4C379"/>
<keyword evidence="2" id="KW-1185">Reference proteome</keyword>
<dbReference type="Proteomes" id="UP000011713">
    <property type="component" value="Unassembled WGS sequence"/>
</dbReference>
<evidence type="ECO:0000313" key="1">
    <source>
        <dbReference type="EnsemblProtists" id="HpaP813546"/>
    </source>
</evidence>
<dbReference type="VEuPathDB" id="FungiDB:HpaG813546"/>
<dbReference type="EMBL" id="ABWE02002619">
    <property type="status" value="NOT_ANNOTATED_CDS"/>
    <property type="molecule type" value="Genomic_DNA"/>
</dbReference>
<reference evidence="1" key="2">
    <citation type="submission" date="2015-06" db="UniProtKB">
        <authorList>
            <consortium name="EnsemblProtists"/>
        </authorList>
    </citation>
    <scope>IDENTIFICATION</scope>
    <source>
        <strain evidence="1">Emoy2</strain>
    </source>
</reference>
<dbReference type="EnsemblProtists" id="HpaT813546">
    <property type="protein sequence ID" value="HpaP813546"/>
    <property type="gene ID" value="HpaG813546"/>
</dbReference>
<evidence type="ECO:0000313" key="2">
    <source>
        <dbReference type="Proteomes" id="UP000011713"/>
    </source>
</evidence>